<evidence type="ECO:0000313" key="4">
    <source>
        <dbReference type="EMBL" id="CAB4571461.1"/>
    </source>
</evidence>
<evidence type="ECO:0000256" key="1">
    <source>
        <dbReference type="ARBA" id="ARBA00022676"/>
    </source>
</evidence>
<dbReference type="AlphaFoldDB" id="A0A6J6E518"/>
<dbReference type="InterPro" id="IPR000312">
    <property type="entry name" value="Glycosyl_Trfase_fam3"/>
</dbReference>
<dbReference type="InterPro" id="IPR035902">
    <property type="entry name" value="Nuc_phospho_transferase"/>
</dbReference>
<dbReference type="GO" id="GO:0004048">
    <property type="term" value="F:anthranilate phosphoribosyltransferase activity"/>
    <property type="evidence" value="ECO:0007669"/>
    <property type="project" value="InterPro"/>
</dbReference>
<accession>A0A6J6E518</accession>
<keyword evidence="2" id="KW-0808">Transferase</keyword>
<evidence type="ECO:0000259" key="3">
    <source>
        <dbReference type="Pfam" id="PF00591"/>
    </source>
</evidence>
<dbReference type="GO" id="GO:0000162">
    <property type="term" value="P:L-tryptophan biosynthetic process"/>
    <property type="evidence" value="ECO:0007669"/>
    <property type="project" value="InterPro"/>
</dbReference>
<dbReference type="InterPro" id="IPR005940">
    <property type="entry name" value="Anthranilate_Pribosyl_Tfrase"/>
</dbReference>
<sequence>MNVATLRAVFAGQTGPVRDIVSLNAGCALMLSGVVSDISEGIATVRATLDSGAAQKLLDAVIAVSTREAQRMEASS</sequence>
<feature type="domain" description="Glycosyl transferase family 3" evidence="3">
    <location>
        <begin position="2"/>
        <end position="54"/>
    </location>
</feature>
<dbReference type="GO" id="GO:0005829">
    <property type="term" value="C:cytosol"/>
    <property type="evidence" value="ECO:0007669"/>
    <property type="project" value="TreeGrafter"/>
</dbReference>
<protein>
    <submittedName>
        <fullName evidence="4">Unannotated protein</fullName>
    </submittedName>
</protein>
<keyword evidence="1" id="KW-0328">Glycosyltransferase</keyword>
<gene>
    <name evidence="4" type="ORF">UFOPK1704_00462</name>
</gene>
<dbReference type="SUPFAM" id="SSF52418">
    <property type="entry name" value="Nucleoside phosphorylase/phosphoribosyltransferase catalytic domain"/>
    <property type="match status" value="1"/>
</dbReference>
<name>A0A6J6E518_9ZZZZ</name>
<evidence type="ECO:0000256" key="2">
    <source>
        <dbReference type="ARBA" id="ARBA00022679"/>
    </source>
</evidence>
<dbReference type="Gene3D" id="3.40.1030.10">
    <property type="entry name" value="Nucleoside phosphorylase/phosphoribosyltransferase catalytic domain"/>
    <property type="match status" value="1"/>
</dbReference>
<dbReference type="PANTHER" id="PTHR43285:SF2">
    <property type="entry name" value="ANTHRANILATE PHOSPHORIBOSYLTRANSFERASE"/>
    <property type="match status" value="1"/>
</dbReference>
<dbReference type="Pfam" id="PF00591">
    <property type="entry name" value="Glycos_transf_3"/>
    <property type="match status" value="1"/>
</dbReference>
<proteinExistence type="predicted"/>
<dbReference type="PANTHER" id="PTHR43285">
    <property type="entry name" value="ANTHRANILATE PHOSPHORIBOSYLTRANSFERASE"/>
    <property type="match status" value="1"/>
</dbReference>
<reference evidence="4" key="1">
    <citation type="submission" date="2020-05" db="EMBL/GenBank/DDBJ databases">
        <authorList>
            <person name="Chiriac C."/>
            <person name="Salcher M."/>
            <person name="Ghai R."/>
            <person name="Kavagutti S V."/>
        </authorList>
    </citation>
    <scope>NUCLEOTIDE SEQUENCE</scope>
</reference>
<dbReference type="EMBL" id="CAEZTQ010000069">
    <property type="protein sequence ID" value="CAB4571461.1"/>
    <property type="molecule type" value="Genomic_DNA"/>
</dbReference>
<organism evidence="4">
    <name type="scientific">freshwater metagenome</name>
    <dbReference type="NCBI Taxonomy" id="449393"/>
    <lineage>
        <taxon>unclassified sequences</taxon>
        <taxon>metagenomes</taxon>
        <taxon>ecological metagenomes</taxon>
    </lineage>
</organism>